<dbReference type="InterPro" id="IPR015168">
    <property type="entry name" value="SsuA/THI5"/>
</dbReference>
<evidence type="ECO:0000256" key="5">
    <source>
        <dbReference type="ARBA" id="ARBA00022679"/>
    </source>
</evidence>
<dbReference type="EMBL" id="VFPQ01000001">
    <property type="protein sequence ID" value="TQM73513.1"/>
    <property type="molecule type" value="Genomic_DNA"/>
</dbReference>
<sequence length="351" mass="37442">MDRRKFLTGAGFLVTTLAGSQFLVACGAGGSSGTESAGSPGSAADNLRNLVYVTPFQHIIAHADVYVAQHEGYFAEEGLYITAIGGTGTASSVSQVAAGQAMFGKAASIITCPLIADQNTEIVTIGQKDQVSQYSVASAPDKPLTHPEQWQGKTIGVISKGGSTELLLDAMSVAVGLDPTKVKKVVTGADVSSLEFLTRGEVDGFITYIGSETAFRQKNIELHYLNTDQFAPMPGDSYFVTKEVAQKEKEAITGFLRACRKAWNFMADPANHDKVLEAVGKYNEIEVSDKALAKAKLEAELKVSKPANGDFLSIDLAAWEKGIDLMRKSGIIKDTSRPVSDFVTTEFLDAI</sequence>
<dbReference type="AlphaFoldDB" id="A0A543ISH3"/>
<comment type="similarity">
    <text evidence="3">Belongs to the NMT1/THI5 family.</text>
</comment>
<comment type="pathway">
    <text evidence="2">Cofactor biosynthesis; thiamine diphosphate biosynthesis.</text>
</comment>
<evidence type="ECO:0000256" key="4">
    <source>
        <dbReference type="ARBA" id="ARBA00011738"/>
    </source>
</evidence>
<dbReference type="Gene3D" id="3.40.190.10">
    <property type="entry name" value="Periplasmic binding protein-like II"/>
    <property type="match status" value="2"/>
</dbReference>
<evidence type="ECO:0000259" key="12">
    <source>
        <dbReference type="Pfam" id="PF09084"/>
    </source>
</evidence>
<dbReference type="GO" id="GO:0016740">
    <property type="term" value="F:transferase activity"/>
    <property type="evidence" value="ECO:0007669"/>
    <property type="project" value="UniProtKB-KW"/>
</dbReference>
<keyword evidence="5" id="KW-0808">Transferase</keyword>
<comment type="function">
    <text evidence="1">Responsible for the formation of the pyrimidine heterocycle in the thiamine biosynthesis pathway. Catalyzes the formation of hydroxymethylpyrimidine phosphate (HMP-P) from histidine and pyridoxal phosphate (PLP). The protein uses PLP and the active site histidine to form HMP-P, generating an inactive enzyme. The enzyme can only undergo a single turnover, which suggests it is a suicide enzyme.</text>
</comment>
<gene>
    <name evidence="13" type="ORF">FHX40_0156</name>
</gene>
<comment type="catalytic activity">
    <reaction evidence="11">
        <text>N(6)-(pyridoxal phosphate)-L-lysyl-[4-amino-5-hydroxymethyl-2-methylpyrimidine phosphate synthase] + L-histidyl-[4-amino-5-hydroxymethyl-2-methylpyrimidine phosphate synthase] + 2 Fe(3+) + 4 H2O = L-lysyl-[4-amino-5-hydroxymethyl-2-methylpyrimidine phosphate synthase] + (2S)-2-amino-5-hydroxy-4-oxopentanoyl-[4-amino-5-hydroxymethyl-2-methylpyrimidine phosphate synthase] + 4-amino-2-methyl-5-(phosphooxymethyl)pyrimidine + 3-oxopropanoate + 2 Fe(2+) + 2 H(+)</text>
        <dbReference type="Rhea" id="RHEA:65756"/>
        <dbReference type="Rhea" id="RHEA-COMP:16892"/>
        <dbReference type="Rhea" id="RHEA-COMP:16893"/>
        <dbReference type="Rhea" id="RHEA-COMP:16894"/>
        <dbReference type="Rhea" id="RHEA-COMP:16895"/>
        <dbReference type="ChEBI" id="CHEBI:15377"/>
        <dbReference type="ChEBI" id="CHEBI:15378"/>
        <dbReference type="ChEBI" id="CHEBI:29033"/>
        <dbReference type="ChEBI" id="CHEBI:29034"/>
        <dbReference type="ChEBI" id="CHEBI:29969"/>
        <dbReference type="ChEBI" id="CHEBI:29979"/>
        <dbReference type="ChEBI" id="CHEBI:33190"/>
        <dbReference type="ChEBI" id="CHEBI:58354"/>
        <dbReference type="ChEBI" id="CHEBI:143915"/>
        <dbReference type="ChEBI" id="CHEBI:157692"/>
    </reaction>
    <physiologicalReaction direction="left-to-right" evidence="11">
        <dbReference type="Rhea" id="RHEA:65757"/>
    </physiologicalReaction>
</comment>
<evidence type="ECO:0000256" key="6">
    <source>
        <dbReference type="ARBA" id="ARBA00022723"/>
    </source>
</evidence>
<dbReference type="RefSeq" id="WP_142257814.1">
    <property type="nucleotide sequence ID" value="NZ_BMPV01000004.1"/>
</dbReference>
<evidence type="ECO:0000256" key="7">
    <source>
        <dbReference type="ARBA" id="ARBA00022898"/>
    </source>
</evidence>
<dbReference type="PANTHER" id="PTHR31528:SF1">
    <property type="entry name" value="4-AMINO-5-HYDROXYMETHYL-2-METHYLPYRIMIDINE PHOSPHATE SYNTHASE THI11-RELATED"/>
    <property type="match status" value="1"/>
</dbReference>
<organism evidence="13 14">
    <name type="scientific">Thermopolyspora flexuosa</name>
    <dbReference type="NCBI Taxonomy" id="103836"/>
    <lineage>
        <taxon>Bacteria</taxon>
        <taxon>Bacillati</taxon>
        <taxon>Actinomycetota</taxon>
        <taxon>Actinomycetes</taxon>
        <taxon>Streptosporangiales</taxon>
        <taxon>Streptosporangiaceae</taxon>
        <taxon>Thermopolyspora</taxon>
    </lineage>
</organism>
<keyword evidence="7" id="KW-0663">Pyridoxal phosphate</keyword>
<dbReference type="PANTHER" id="PTHR31528">
    <property type="entry name" value="4-AMINO-5-HYDROXYMETHYL-2-METHYLPYRIMIDINE PHOSPHATE SYNTHASE THI11-RELATED"/>
    <property type="match status" value="1"/>
</dbReference>
<reference evidence="13 14" key="1">
    <citation type="submission" date="2019-06" db="EMBL/GenBank/DDBJ databases">
        <title>Sequencing the genomes of 1000 actinobacteria strains.</title>
        <authorList>
            <person name="Klenk H.-P."/>
        </authorList>
    </citation>
    <scope>NUCLEOTIDE SEQUENCE [LARGE SCALE GENOMIC DNA]</scope>
    <source>
        <strain evidence="13 14">DSM 43186</strain>
    </source>
</reference>
<keyword evidence="6" id="KW-0479">Metal-binding</keyword>
<keyword evidence="14" id="KW-1185">Reference proteome</keyword>
<evidence type="ECO:0000313" key="14">
    <source>
        <dbReference type="Proteomes" id="UP000319213"/>
    </source>
</evidence>
<dbReference type="GO" id="GO:0046872">
    <property type="term" value="F:metal ion binding"/>
    <property type="evidence" value="ECO:0007669"/>
    <property type="project" value="UniProtKB-KW"/>
</dbReference>
<comment type="caution">
    <text evidence="13">The sequence shown here is derived from an EMBL/GenBank/DDBJ whole genome shotgun (WGS) entry which is preliminary data.</text>
</comment>
<comment type="subunit">
    <text evidence="4">Homodimer.</text>
</comment>
<evidence type="ECO:0000256" key="9">
    <source>
        <dbReference type="ARBA" id="ARBA00023004"/>
    </source>
</evidence>
<proteinExistence type="inferred from homology"/>
<dbReference type="GO" id="GO:0009228">
    <property type="term" value="P:thiamine biosynthetic process"/>
    <property type="evidence" value="ECO:0007669"/>
    <property type="project" value="UniProtKB-KW"/>
</dbReference>
<protein>
    <recommendedName>
        <fullName evidence="10">Thiamine pyrimidine synthase</fullName>
    </recommendedName>
</protein>
<keyword evidence="8" id="KW-0784">Thiamine biosynthesis</keyword>
<dbReference type="OrthoDB" id="174578at2"/>
<evidence type="ECO:0000256" key="1">
    <source>
        <dbReference type="ARBA" id="ARBA00003469"/>
    </source>
</evidence>
<dbReference type="Pfam" id="PF09084">
    <property type="entry name" value="NMT1"/>
    <property type="match status" value="1"/>
</dbReference>
<dbReference type="InterPro" id="IPR027939">
    <property type="entry name" value="NMT1/THI5"/>
</dbReference>
<dbReference type="Proteomes" id="UP000319213">
    <property type="component" value="Unassembled WGS sequence"/>
</dbReference>
<evidence type="ECO:0000256" key="10">
    <source>
        <dbReference type="ARBA" id="ARBA00033171"/>
    </source>
</evidence>
<accession>A0A543ISH3</accession>
<name>A0A543ISH3_9ACTN</name>
<evidence type="ECO:0000256" key="11">
    <source>
        <dbReference type="ARBA" id="ARBA00048179"/>
    </source>
</evidence>
<evidence type="ECO:0000313" key="13">
    <source>
        <dbReference type="EMBL" id="TQM73513.1"/>
    </source>
</evidence>
<evidence type="ECO:0000256" key="8">
    <source>
        <dbReference type="ARBA" id="ARBA00022977"/>
    </source>
</evidence>
<dbReference type="SUPFAM" id="SSF53850">
    <property type="entry name" value="Periplasmic binding protein-like II"/>
    <property type="match status" value="1"/>
</dbReference>
<feature type="domain" description="SsuA/THI5-like" evidence="12">
    <location>
        <begin position="61"/>
        <end position="269"/>
    </location>
</feature>
<dbReference type="PROSITE" id="PS51257">
    <property type="entry name" value="PROKAR_LIPOPROTEIN"/>
    <property type="match status" value="1"/>
</dbReference>
<evidence type="ECO:0000256" key="3">
    <source>
        <dbReference type="ARBA" id="ARBA00009406"/>
    </source>
</evidence>
<keyword evidence="9" id="KW-0408">Iron</keyword>
<evidence type="ECO:0000256" key="2">
    <source>
        <dbReference type="ARBA" id="ARBA00004948"/>
    </source>
</evidence>